<sequence>MPNFKNHGCRRRTRCKLIFNKQFHNKFAECINNFRSRFLIPHPNKTASEISSCRNKFNQFEHTNNPNFNSAIRFPDSGTSLPVCRNATFECRWSSVAGNKSGRGRSSSRSDNR</sequence>
<evidence type="ECO:0000313" key="2">
    <source>
        <dbReference type="Proteomes" id="UP000464620"/>
    </source>
</evidence>
<evidence type="ECO:0000313" key="1">
    <source>
        <dbReference type="EMBL" id="QHN75901.1"/>
    </source>
</evidence>
<dbReference type="EMBL" id="CP031001">
    <property type="protein sequence ID" value="QHN75901.1"/>
    <property type="molecule type" value="Genomic_DNA"/>
</dbReference>
<dbReference type="AlphaFoldDB" id="A0A6B9V5F7"/>
<name>A0A6B9V5F7_ARAHY</name>
<reference evidence="1 2" key="1">
    <citation type="submission" date="2020-01" db="EMBL/GenBank/DDBJ databases">
        <title>Genome sequence of Arachis hypogaea, cultivar Shitouqi.</title>
        <authorList>
            <person name="Zhuang W."/>
            <person name="Chen H."/>
            <person name="Varshney R."/>
            <person name="Wang D."/>
            <person name="Ming R."/>
        </authorList>
    </citation>
    <scope>NUCLEOTIDE SEQUENCE [LARGE SCALE GENOMIC DNA]</scope>
    <source>
        <tissue evidence="1">Young leaf</tissue>
    </source>
</reference>
<gene>
    <name evidence="1" type="ORF">DS421_19g639350</name>
</gene>
<dbReference type="Proteomes" id="UP000464620">
    <property type="component" value="Chromosome B09"/>
</dbReference>
<organism evidence="1 2">
    <name type="scientific">Arachis hypogaea</name>
    <name type="common">Peanut</name>
    <dbReference type="NCBI Taxonomy" id="3818"/>
    <lineage>
        <taxon>Eukaryota</taxon>
        <taxon>Viridiplantae</taxon>
        <taxon>Streptophyta</taxon>
        <taxon>Embryophyta</taxon>
        <taxon>Tracheophyta</taxon>
        <taxon>Spermatophyta</taxon>
        <taxon>Magnoliopsida</taxon>
        <taxon>eudicotyledons</taxon>
        <taxon>Gunneridae</taxon>
        <taxon>Pentapetalae</taxon>
        <taxon>rosids</taxon>
        <taxon>fabids</taxon>
        <taxon>Fabales</taxon>
        <taxon>Fabaceae</taxon>
        <taxon>Papilionoideae</taxon>
        <taxon>50 kb inversion clade</taxon>
        <taxon>dalbergioids sensu lato</taxon>
        <taxon>Dalbergieae</taxon>
        <taxon>Pterocarpus clade</taxon>
        <taxon>Arachis</taxon>
    </lineage>
</organism>
<protein>
    <submittedName>
        <fullName evidence="1">Uncharacterized protein</fullName>
    </submittedName>
</protein>
<accession>A0A6B9V5F7</accession>
<proteinExistence type="predicted"/>